<comment type="caution">
    <text evidence="4">The sequence shown here is derived from an EMBL/GenBank/DDBJ whole genome shotgun (WGS) entry which is preliminary data.</text>
</comment>
<protein>
    <recommendedName>
        <fullName evidence="6">Gamma-glutamyltranspeptidase 1</fullName>
    </recommendedName>
</protein>
<dbReference type="Gene3D" id="1.10.246.130">
    <property type="match status" value="1"/>
</dbReference>
<dbReference type="InterPro" id="IPR000101">
    <property type="entry name" value="GGT_peptidase"/>
</dbReference>
<feature type="active site" description="Nucleophile" evidence="1">
    <location>
        <position position="431"/>
    </location>
</feature>
<dbReference type="GO" id="GO:0036374">
    <property type="term" value="F:glutathione hydrolase activity"/>
    <property type="evidence" value="ECO:0007669"/>
    <property type="project" value="InterPro"/>
</dbReference>
<dbReference type="AlphaFoldDB" id="A0A9W9Z7X0"/>
<reference evidence="4" key="1">
    <citation type="submission" date="2023-01" db="EMBL/GenBank/DDBJ databases">
        <title>Genome assembly of the deep-sea coral Lophelia pertusa.</title>
        <authorList>
            <person name="Herrera S."/>
            <person name="Cordes E."/>
        </authorList>
    </citation>
    <scope>NUCLEOTIDE SEQUENCE</scope>
    <source>
        <strain evidence="4">USNM1676648</strain>
        <tissue evidence="4">Polyp</tissue>
    </source>
</reference>
<keyword evidence="5" id="KW-1185">Reference proteome</keyword>
<dbReference type="InterPro" id="IPR029055">
    <property type="entry name" value="Ntn_hydrolases_N"/>
</dbReference>
<accession>A0A9W9Z7X0</accession>
<dbReference type="OrthoDB" id="1081007at2759"/>
<keyword evidence="3" id="KW-0472">Membrane</keyword>
<dbReference type="EMBL" id="MU826826">
    <property type="protein sequence ID" value="KAJ7375099.1"/>
    <property type="molecule type" value="Genomic_DNA"/>
</dbReference>
<dbReference type="PRINTS" id="PR01210">
    <property type="entry name" value="GGTRANSPTASE"/>
</dbReference>
<evidence type="ECO:0000256" key="3">
    <source>
        <dbReference type="SAM" id="Phobius"/>
    </source>
</evidence>
<proteinExistence type="predicted"/>
<dbReference type="Proteomes" id="UP001163046">
    <property type="component" value="Unassembled WGS sequence"/>
</dbReference>
<dbReference type="PANTHER" id="PTHR11686:SF9">
    <property type="entry name" value="RE13973P"/>
    <property type="match status" value="1"/>
</dbReference>
<evidence type="ECO:0000313" key="4">
    <source>
        <dbReference type="EMBL" id="KAJ7375099.1"/>
    </source>
</evidence>
<keyword evidence="3" id="KW-0812">Transmembrane</keyword>
<name>A0A9W9Z7X0_9CNID</name>
<dbReference type="GO" id="GO:0005886">
    <property type="term" value="C:plasma membrane"/>
    <property type="evidence" value="ECO:0007669"/>
    <property type="project" value="TreeGrafter"/>
</dbReference>
<dbReference type="InterPro" id="IPR043138">
    <property type="entry name" value="GGT_lsub"/>
</dbReference>
<dbReference type="GO" id="GO:0006751">
    <property type="term" value="P:glutathione catabolic process"/>
    <property type="evidence" value="ECO:0007669"/>
    <property type="project" value="InterPro"/>
</dbReference>
<keyword evidence="3" id="KW-1133">Transmembrane helix</keyword>
<evidence type="ECO:0000313" key="5">
    <source>
        <dbReference type="Proteomes" id="UP001163046"/>
    </source>
</evidence>
<evidence type="ECO:0000256" key="1">
    <source>
        <dbReference type="PIRSR" id="PIRSR600101-1"/>
    </source>
</evidence>
<feature type="binding site" evidence="2">
    <location>
        <begin position="449"/>
        <end position="451"/>
    </location>
    <ligand>
        <name>L-glutamate</name>
        <dbReference type="ChEBI" id="CHEBI:29985"/>
    </ligand>
</feature>
<sequence length="452" mass="49174">MDIEREELKDLTADEKEGAEIEFGQGGKSGKFSKKCKIIVAVVVVIVIAIIVAVVLVVVLKKKEEVKKGEVEGPTEFVGTPIPNNTNIPPLPTGSCPPGADGPYSHGVVAADAPQCSEVGRDILKKDGSAVDSAIATLFCIGVINMHSAGIGGGGFMVVYNRTRNFAEVFDYRESAPGKANTTMYVNSSLSSKYGTIASGVPGEVSGFRAAWERHGRLPWKISSNLLLIWRRMDSDLGTRHTPLLTGALRHRAFKNDAGLRELLIDENGNLKERGAILKMPKYARTLERIRDDSKSFYTGDLAKDIVKDIQDGGGIITLEDLKNYETVVRRPLSSKMGNYTWLTNPPPGGGAVSSLILNILKGYNMTAADRKDLNSSVLTYHRIVEAFKIVKNMTNPAFGESLRQRIYDNRTFDDYKYYGDFYSSTNTGGTSHLSVISPDGDAVAATNSINL</sequence>
<feature type="binding site" evidence="2">
    <location>
        <position position="173"/>
    </location>
    <ligand>
        <name>L-glutamate</name>
        <dbReference type="ChEBI" id="CHEBI:29985"/>
    </ligand>
</feature>
<dbReference type="SUPFAM" id="SSF56235">
    <property type="entry name" value="N-terminal nucleophile aminohydrolases (Ntn hydrolases)"/>
    <property type="match status" value="1"/>
</dbReference>
<evidence type="ECO:0008006" key="6">
    <source>
        <dbReference type="Google" id="ProtNLM"/>
    </source>
</evidence>
<gene>
    <name evidence="4" type="ORF">OS493_001833</name>
</gene>
<feature type="transmembrane region" description="Helical" evidence="3">
    <location>
        <begin position="38"/>
        <end position="60"/>
    </location>
</feature>
<dbReference type="Pfam" id="PF01019">
    <property type="entry name" value="G_glu_transpept"/>
    <property type="match status" value="1"/>
</dbReference>
<organism evidence="4 5">
    <name type="scientific">Desmophyllum pertusum</name>
    <dbReference type="NCBI Taxonomy" id="174260"/>
    <lineage>
        <taxon>Eukaryota</taxon>
        <taxon>Metazoa</taxon>
        <taxon>Cnidaria</taxon>
        <taxon>Anthozoa</taxon>
        <taxon>Hexacorallia</taxon>
        <taxon>Scleractinia</taxon>
        <taxon>Caryophylliina</taxon>
        <taxon>Caryophylliidae</taxon>
        <taxon>Desmophyllum</taxon>
    </lineage>
</organism>
<evidence type="ECO:0000256" key="2">
    <source>
        <dbReference type="PIRSR" id="PIRSR600101-2"/>
    </source>
</evidence>
<dbReference type="PANTHER" id="PTHR11686">
    <property type="entry name" value="GAMMA GLUTAMYL TRANSPEPTIDASE"/>
    <property type="match status" value="1"/>
</dbReference>